<dbReference type="NCBIfam" id="TIGR01550">
    <property type="entry name" value="DOC_P1"/>
    <property type="match status" value="1"/>
</dbReference>
<feature type="domain" description="Fido" evidence="1">
    <location>
        <begin position="196"/>
        <end position="327"/>
    </location>
</feature>
<evidence type="ECO:0000313" key="3">
    <source>
        <dbReference type="Proteomes" id="UP001597480"/>
    </source>
</evidence>
<dbReference type="Pfam" id="PF13310">
    <property type="entry name" value="Virulence_RhuM"/>
    <property type="match status" value="1"/>
</dbReference>
<dbReference type="InterPro" id="IPR003812">
    <property type="entry name" value="Fido"/>
</dbReference>
<organism evidence="2 3">
    <name type="scientific">Flavobacterium suzhouense</name>
    <dbReference type="NCBI Taxonomy" id="1529638"/>
    <lineage>
        <taxon>Bacteria</taxon>
        <taxon>Pseudomonadati</taxon>
        <taxon>Bacteroidota</taxon>
        <taxon>Flavobacteriia</taxon>
        <taxon>Flavobacteriales</taxon>
        <taxon>Flavobacteriaceae</taxon>
        <taxon>Flavobacterium</taxon>
    </lineage>
</organism>
<name>A0ABW5NQR2_9FLAO</name>
<dbReference type="EMBL" id="JBHUMD010000003">
    <property type="protein sequence ID" value="MFD2600765.1"/>
    <property type="molecule type" value="Genomic_DNA"/>
</dbReference>
<dbReference type="PANTHER" id="PTHR35810">
    <property type="entry name" value="CYTOPLASMIC PROTEIN-RELATED"/>
    <property type="match status" value="1"/>
</dbReference>
<dbReference type="Proteomes" id="UP001597480">
    <property type="component" value="Unassembled WGS sequence"/>
</dbReference>
<dbReference type="InterPro" id="IPR053737">
    <property type="entry name" value="Type_II_TA_Toxin"/>
</dbReference>
<reference evidence="3" key="1">
    <citation type="journal article" date="2019" name="Int. J. Syst. Evol. Microbiol.">
        <title>The Global Catalogue of Microorganisms (GCM) 10K type strain sequencing project: providing services to taxonomists for standard genome sequencing and annotation.</title>
        <authorList>
            <consortium name="The Broad Institute Genomics Platform"/>
            <consortium name="The Broad Institute Genome Sequencing Center for Infectious Disease"/>
            <person name="Wu L."/>
            <person name="Ma J."/>
        </authorList>
    </citation>
    <scope>NUCLEOTIDE SEQUENCE [LARGE SCALE GENOMIC DNA]</scope>
    <source>
        <strain evidence="3">KCTC 42107</strain>
    </source>
</reference>
<protein>
    <submittedName>
        <fullName evidence="2">RhuM family protein</fullName>
    </submittedName>
</protein>
<evidence type="ECO:0000313" key="2">
    <source>
        <dbReference type="EMBL" id="MFD2600765.1"/>
    </source>
</evidence>
<dbReference type="Pfam" id="PF02661">
    <property type="entry name" value="Fic"/>
    <property type="match status" value="1"/>
</dbReference>
<evidence type="ECO:0000259" key="1">
    <source>
        <dbReference type="PROSITE" id="PS51459"/>
    </source>
</evidence>
<dbReference type="SUPFAM" id="SSF140931">
    <property type="entry name" value="Fic-like"/>
    <property type="match status" value="1"/>
</dbReference>
<comment type="caution">
    <text evidence="2">The sequence shown here is derived from an EMBL/GenBank/DDBJ whole genome shotgun (WGS) entry which is preliminary data.</text>
</comment>
<gene>
    <name evidence="2" type="primary">rhuM</name>
    <name evidence="2" type="ORF">ACFSR3_01740</name>
</gene>
<dbReference type="InterPro" id="IPR011204">
    <property type="entry name" value="Virulence_RhuM-like"/>
</dbReference>
<dbReference type="PANTHER" id="PTHR35810:SF1">
    <property type="entry name" value="CYTOPLASMIC PROTEIN"/>
    <property type="match status" value="1"/>
</dbReference>
<dbReference type="InterPro" id="IPR006440">
    <property type="entry name" value="Doc"/>
</dbReference>
<dbReference type="PROSITE" id="PS51459">
    <property type="entry name" value="FIDO"/>
    <property type="match status" value="1"/>
</dbReference>
<proteinExistence type="predicted"/>
<dbReference type="RefSeq" id="WP_379819439.1">
    <property type="nucleotide sequence ID" value="NZ_JBHUMD010000003.1"/>
</dbReference>
<keyword evidence="3" id="KW-1185">Reference proteome</keyword>
<accession>A0ABW5NQR2</accession>
<dbReference type="Gene3D" id="1.20.120.1870">
    <property type="entry name" value="Fic/DOC protein, Fido domain"/>
    <property type="match status" value="1"/>
</dbReference>
<sequence>MNNEIIVFKPSSENKEFEVILDAEHDTIWASEHQIMDLFGKARRTIGEHIQNIYAEGELNKESTWRENRQVQVEGKRSVERRLDLYNLDVIISVGYRVKSPIATEFRKWATQKLKEYLVKGYVVNEELLKSNADKITELESKISILHQNLFEVQSRLTDGFLSIINQYSKSFELLNKYDTESLGKEGLTEELIYVINYDDVKGAIKKLKENLAAKGEAGELFGNEKDDSFKGILGSISQTVFGQLAYPTIEEQAAQLLYSIIKGHAFSDGNKRIGSFIFVWFLEQNNIHLTKEGKLKINDNALVAIALAVAQSIPEQRELIISLIINLVKN</sequence>
<dbReference type="InterPro" id="IPR036597">
    <property type="entry name" value="Fido-like_dom_sf"/>
</dbReference>